<dbReference type="PANTHER" id="PTHR33619">
    <property type="entry name" value="POLYSACCHARIDE EXPORT PROTEIN GFCE-RELATED"/>
    <property type="match status" value="1"/>
</dbReference>
<keyword evidence="5" id="KW-1185">Reference proteome</keyword>
<dbReference type="InterPro" id="IPR049712">
    <property type="entry name" value="Poly_export"/>
</dbReference>
<dbReference type="Pfam" id="PF02563">
    <property type="entry name" value="Poly_export"/>
    <property type="match status" value="1"/>
</dbReference>
<protein>
    <recommendedName>
        <fullName evidence="6">Protein involved in polysaccharide export, contains SLBB domain of the beta-grasp fold</fullName>
    </recommendedName>
</protein>
<evidence type="ECO:0000313" key="4">
    <source>
        <dbReference type="EMBL" id="BDY13407.1"/>
    </source>
</evidence>
<dbReference type="Pfam" id="PF10531">
    <property type="entry name" value="SLBB"/>
    <property type="match status" value="6"/>
</dbReference>
<feature type="domain" description="Soluble ligand binding" evidence="3">
    <location>
        <begin position="230"/>
        <end position="275"/>
    </location>
</feature>
<evidence type="ECO:0000259" key="2">
    <source>
        <dbReference type="Pfam" id="PF02563"/>
    </source>
</evidence>
<evidence type="ECO:0000256" key="1">
    <source>
        <dbReference type="ARBA" id="ARBA00022729"/>
    </source>
</evidence>
<sequence length="909" mass="101190">MRIFWLLLMIFSVLAAEIPKSALDTLRANPALLDTPQGQVMLRKYGLSKEDAKALLQQSGSAAQRVESAAITQEIDTTVTETAQTPTIIKVETKGTRKNPLAYIGGDALIKKVMKLQQKPLEAKGLPHFGFNFFANANTFDPTILPTPDYYVLTPGDELIVQVYGSTNKTYSLPIDNNGEIMIPVIGPRHVGGREFGEVKKELAVTIEKSFPGIEATVNIQKFSTIQVILTGEAKAPGIYNLPSLSTVQTLLVQAHGVLPTGSLRNIEIYRNGKRIDRVDLYALLTGKPERETLLRSGDIVHVAKAGSEVAVYGEIKKPAIYELKKGEKSDRLLIYAGGLTPKAGRDAIVVKRYDTHRALKTYRLTLDAFKRFSLKDGDEVCIYPLDSAKKENVYLFGNVVKPGPRALQKAGMTLHTLLRREAPEAFGQLFLPDTYFRYAYIKRRLPNLKERIIGFDPMKVYAGESDIALHKEDEIYFLNRYDVMESPYITVDGQVLKPGLYRYIDGMKLSDLVHAAGIRRLADENVQITTYATPDHLPKTVVVNMKKHPGYPLHAYDEVYLFDYYKTHQKAAVTVGGEVVKPGEYAIGKETTLREIISIAGGLTERASKRGEIVRYYVENDERKRKIVPFRLDDEALDRPLENHDIVTVFRIPNWSEQMRVTLKGEVKYPGTYIVKEGETLADVIERAGGFTEDAFIDGAVFTRESVKRMQREQLMKALNRLKKKAMIVSAQPSDFGTGQMAPQDLLTSIDAVIEQAKEAQPIGRITIDLEKDPEKLRKSDSNIVLKNGDTLYIPTKNDTVTVLGEVLNPTAMVYKKSMSPWDYIERAGGLSDNANEDSIYIVHANGEAERLDDGMFVIDTPEIRPGDTIVAPILIKTTSNLQIAKDATQIIYQTAVSIAALSGIGAL</sequence>
<keyword evidence="1" id="KW-0732">Signal</keyword>
<evidence type="ECO:0000259" key="3">
    <source>
        <dbReference type="Pfam" id="PF10531"/>
    </source>
</evidence>
<feature type="domain" description="Soluble ligand binding" evidence="3">
    <location>
        <begin position="489"/>
        <end position="518"/>
    </location>
</feature>
<dbReference type="PANTHER" id="PTHR33619:SF3">
    <property type="entry name" value="POLYSACCHARIDE EXPORT PROTEIN GFCE-RELATED"/>
    <property type="match status" value="1"/>
</dbReference>
<feature type="domain" description="Soluble ligand binding" evidence="3">
    <location>
        <begin position="661"/>
        <end position="696"/>
    </location>
</feature>
<reference evidence="4 5" key="1">
    <citation type="submission" date="2023-03" db="EMBL/GenBank/DDBJ databases">
        <title>Description of Hydrogenimonas sp. ISO32.</title>
        <authorList>
            <person name="Mino S."/>
            <person name="Fukazawa S."/>
            <person name="Sawabe T."/>
        </authorList>
    </citation>
    <scope>NUCLEOTIDE SEQUENCE [LARGE SCALE GENOMIC DNA]</scope>
    <source>
        <strain evidence="4 5">ISO32</strain>
    </source>
</reference>
<dbReference type="Proteomes" id="UP001321445">
    <property type="component" value="Chromosome"/>
</dbReference>
<feature type="domain" description="Soluble ligand binding" evidence="3">
    <location>
        <begin position="574"/>
        <end position="609"/>
    </location>
</feature>
<evidence type="ECO:0000313" key="5">
    <source>
        <dbReference type="Proteomes" id="UP001321445"/>
    </source>
</evidence>
<dbReference type="InterPro" id="IPR003715">
    <property type="entry name" value="Poly_export_N"/>
</dbReference>
<dbReference type="EMBL" id="AP027370">
    <property type="protein sequence ID" value="BDY13407.1"/>
    <property type="molecule type" value="Genomic_DNA"/>
</dbReference>
<gene>
    <name evidence="4" type="ORF">HCR_17190</name>
</gene>
<feature type="domain" description="Soluble ligand binding" evidence="3">
    <location>
        <begin position="802"/>
        <end position="848"/>
    </location>
</feature>
<dbReference type="InterPro" id="IPR019554">
    <property type="entry name" value="Soluble_ligand-bd"/>
</dbReference>
<dbReference type="Gene3D" id="3.10.560.10">
    <property type="entry name" value="Outer membrane lipoprotein wza domain like"/>
    <property type="match status" value="5"/>
</dbReference>
<feature type="domain" description="Polysaccharide export protein N-terminal" evidence="2">
    <location>
        <begin position="147"/>
        <end position="220"/>
    </location>
</feature>
<feature type="domain" description="Soluble ligand binding" evidence="3">
    <location>
        <begin position="310"/>
        <end position="353"/>
    </location>
</feature>
<dbReference type="SUPFAM" id="SSF142984">
    <property type="entry name" value="Nqo1 middle domain-like"/>
    <property type="match status" value="1"/>
</dbReference>
<evidence type="ECO:0008006" key="6">
    <source>
        <dbReference type="Google" id="ProtNLM"/>
    </source>
</evidence>
<proteinExistence type="predicted"/>
<organism evidence="4 5">
    <name type="scientific">Hydrogenimonas cancrithermarum</name>
    <dbReference type="NCBI Taxonomy" id="2993563"/>
    <lineage>
        <taxon>Bacteria</taxon>
        <taxon>Pseudomonadati</taxon>
        <taxon>Campylobacterota</taxon>
        <taxon>Epsilonproteobacteria</taxon>
        <taxon>Campylobacterales</taxon>
        <taxon>Hydrogenimonadaceae</taxon>
        <taxon>Hydrogenimonas</taxon>
    </lineage>
</organism>
<name>A0ABM8FMC9_9BACT</name>
<accession>A0ABM8FMC9</accession>
<dbReference type="RefSeq" id="WP_286336362.1">
    <property type="nucleotide sequence ID" value="NZ_AP027370.1"/>
</dbReference>